<keyword evidence="2" id="KW-1185">Reference proteome</keyword>
<evidence type="ECO:0000313" key="1">
    <source>
        <dbReference type="EMBL" id="SHM32965.1"/>
    </source>
</evidence>
<evidence type="ECO:0000313" key="2">
    <source>
        <dbReference type="Proteomes" id="UP000183974"/>
    </source>
</evidence>
<name>A0A1M7HWV8_9RHOB</name>
<gene>
    <name evidence="1" type="ORF">SAMN05444398_1142</name>
</gene>
<sequence length="119" mass="13472">MTEDTPQTLIDRLDDLLETERSALLAGDLETIASLLARKEALIDALNRMQPNDRGALEKLHEKVTRNQALLDGALQGIRRVAARMAAMRRIRRSLETYDQSGRRQVIEGEVVHKVEKRA</sequence>
<dbReference type="STRING" id="337701.SAMN05444398_1142"/>
<dbReference type="SUPFAM" id="SSF140566">
    <property type="entry name" value="FlgN-like"/>
    <property type="match status" value="1"/>
</dbReference>
<accession>A0A1M7HWV8</accession>
<protein>
    <recommendedName>
        <fullName evidence="3">FlgN protein</fullName>
    </recommendedName>
</protein>
<dbReference type="Gene3D" id="1.20.58.300">
    <property type="entry name" value="FlgN-like"/>
    <property type="match status" value="1"/>
</dbReference>
<dbReference type="EMBL" id="FRBR01000014">
    <property type="protein sequence ID" value="SHM32965.1"/>
    <property type="molecule type" value="Genomic_DNA"/>
</dbReference>
<dbReference type="OrthoDB" id="7862860at2"/>
<dbReference type="Proteomes" id="UP000183974">
    <property type="component" value="Unassembled WGS sequence"/>
</dbReference>
<evidence type="ECO:0008006" key="3">
    <source>
        <dbReference type="Google" id="ProtNLM"/>
    </source>
</evidence>
<dbReference type="InterPro" id="IPR036679">
    <property type="entry name" value="FlgN-like_sf"/>
</dbReference>
<dbReference type="RefSeq" id="WP_073036599.1">
    <property type="nucleotide sequence ID" value="NZ_BMLR01000014.1"/>
</dbReference>
<dbReference type="GO" id="GO:0044780">
    <property type="term" value="P:bacterial-type flagellum assembly"/>
    <property type="evidence" value="ECO:0007669"/>
    <property type="project" value="InterPro"/>
</dbReference>
<proteinExistence type="predicted"/>
<dbReference type="AlphaFoldDB" id="A0A1M7HWV8"/>
<reference evidence="1 2" key="1">
    <citation type="submission" date="2016-11" db="EMBL/GenBank/DDBJ databases">
        <authorList>
            <person name="Jaros S."/>
            <person name="Januszkiewicz K."/>
            <person name="Wedrychowicz H."/>
        </authorList>
    </citation>
    <scope>NUCLEOTIDE SEQUENCE [LARGE SCALE GENOMIC DNA]</scope>
    <source>
        <strain evidence="1 2">DSM 29589</strain>
    </source>
</reference>
<organism evidence="1 2">
    <name type="scientific">Roseovarius pacificus</name>
    <dbReference type="NCBI Taxonomy" id="337701"/>
    <lineage>
        <taxon>Bacteria</taxon>
        <taxon>Pseudomonadati</taxon>
        <taxon>Pseudomonadota</taxon>
        <taxon>Alphaproteobacteria</taxon>
        <taxon>Rhodobacterales</taxon>
        <taxon>Roseobacteraceae</taxon>
        <taxon>Roseovarius</taxon>
    </lineage>
</organism>